<evidence type="ECO:0000313" key="2">
    <source>
        <dbReference type="Proteomes" id="UP000824890"/>
    </source>
</evidence>
<accession>A0ABQ8B6D3</accession>
<dbReference type="EMBL" id="JAGKQM010000012">
    <property type="protein sequence ID" value="KAH0900344.1"/>
    <property type="molecule type" value="Genomic_DNA"/>
</dbReference>
<organism evidence="1 2">
    <name type="scientific">Brassica napus</name>
    <name type="common">Rape</name>
    <dbReference type="NCBI Taxonomy" id="3708"/>
    <lineage>
        <taxon>Eukaryota</taxon>
        <taxon>Viridiplantae</taxon>
        <taxon>Streptophyta</taxon>
        <taxon>Embryophyta</taxon>
        <taxon>Tracheophyta</taxon>
        <taxon>Spermatophyta</taxon>
        <taxon>Magnoliopsida</taxon>
        <taxon>eudicotyledons</taxon>
        <taxon>Gunneridae</taxon>
        <taxon>Pentapetalae</taxon>
        <taxon>rosids</taxon>
        <taxon>malvids</taxon>
        <taxon>Brassicales</taxon>
        <taxon>Brassicaceae</taxon>
        <taxon>Brassiceae</taxon>
        <taxon>Brassica</taxon>
    </lineage>
</organism>
<keyword evidence="2" id="KW-1185">Reference proteome</keyword>
<reference evidence="1 2" key="1">
    <citation type="submission" date="2021-05" db="EMBL/GenBank/DDBJ databases">
        <title>Genome Assembly of Synthetic Allotetraploid Brassica napus Reveals Homoeologous Exchanges between Subgenomes.</title>
        <authorList>
            <person name="Davis J.T."/>
        </authorList>
    </citation>
    <scope>NUCLEOTIDE SEQUENCE [LARGE SCALE GENOMIC DNA]</scope>
    <source>
        <strain evidence="2">cv. Da-Ae</strain>
        <tissue evidence="1">Seedling</tissue>
    </source>
</reference>
<protein>
    <submittedName>
        <fullName evidence="1">Uncharacterized protein</fullName>
    </submittedName>
</protein>
<evidence type="ECO:0000313" key="1">
    <source>
        <dbReference type="EMBL" id="KAH0900344.1"/>
    </source>
</evidence>
<sequence length="91" mass="10388">MGWCNRFVLPTSSPLSLSVSGSSERDGVSRFVSSSWELPTDGFTKMMLVFVDVFYPGCAHIYDYLGRVKQEIHIYLLSRQFVLTGKQLFTR</sequence>
<dbReference type="Proteomes" id="UP000824890">
    <property type="component" value="Unassembled WGS sequence"/>
</dbReference>
<gene>
    <name evidence="1" type="ORF">HID58_049912</name>
</gene>
<comment type="caution">
    <text evidence="1">The sequence shown here is derived from an EMBL/GenBank/DDBJ whole genome shotgun (WGS) entry which is preliminary data.</text>
</comment>
<proteinExistence type="predicted"/>
<name>A0ABQ8B6D3_BRANA</name>